<proteinExistence type="predicted"/>
<evidence type="ECO:0000313" key="3">
    <source>
        <dbReference type="Proteomes" id="UP001489509"/>
    </source>
</evidence>
<comment type="caution">
    <text evidence="2">The sequence shown here is derived from an EMBL/GenBank/DDBJ whole genome shotgun (WGS) entry which is preliminary data.</text>
</comment>
<protein>
    <submittedName>
        <fullName evidence="2">UvrB/UvrC motif-containing protein</fullName>
    </submittedName>
</protein>
<evidence type="ECO:0000259" key="1">
    <source>
        <dbReference type="PROSITE" id="PS50151"/>
    </source>
</evidence>
<organism evidence="2 3">
    <name type="scientific">Solibaculum intestinale</name>
    <dbReference type="NCBI Taxonomy" id="3133165"/>
    <lineage>
        <taxon>Bacteria</taxon>
        <taxon>Bacillati</taxon>
        <taxon>Bacillota</taxon>
        <taxon>Clostridia</taxon>
        <taxon>Eubacteriales</taxon>
        <taxon>Oscillospiraceae</taxon>
        <taxon>Solibaculum</taxon>
    </lineage>
</organism>
<dbReference type="PANTHER" id="PTHR38430:SF1">
    <property type="entry name" value="PROTEIN-ARGININE KINASE ACTIVATOR PROTEIN"/>
    <property type="match status" value="1"/>
</dbReference>
<dbReference type="Pfam" id="PF02151">
    <property type="entry name" value="UVR"/>
    <property type="match status" value="1"/>
</dbReference>
<dbReference type="PROSITE" id="PS50151">
    <property type="entry name" value="UVR"/>
    <property type="match status" value="1"/>
</dbReference>
<keyword evidence="3" id="KW-1185">Reference proteome</keyword>
<dbReference type="InterPro" id="IPR036876">
    <property type="entry name" value="UVR_dom_sf"/>
</dbReference>
<dbReference type="InterPro" id="IPR001943">
    <property type="entry name" value="UVR_dom"/>
</dbReference>
<dbReference type="PIRSF" id="PIRSF015034">
    <property type="entry name" value="YacH"/>
    <property type="match status" value="1"/>
</dbReference>
<gene>
    <name evidence="2" type="ORF">WMO26_12965</name>
</gene>
<dbReference type="PANTHER" id="PTHR38430">
    <property type="entry name" value="PROTEIN-ARGININE KINASE ACTIVATOR PROTEIN"/>
    <property type="match status" value="1"/>
</dbReference>
<evidence type="ECO:0000313" key="2">
    <source>
        <dbReference type="EMBL" id="MEQ2441742.1"/>
    </source>
</evidence>
<dbReference type="Proteomes" id="UP001489509">
    <property type="component" value="Unassembled WGS sequence"/>
</dbReference>
<dbReference type="RefSeq" id="WP_349221028.1">
    <property type="nucleotide sequence ID" value="NZ_JBBMFD010000040.1"/>
</dbReference>
<reference evidence="2 3" key="1">
    <citation type="submission" date="2024-03" db="EMBL/GenBank/DDBJ databases">
        <title>Human intestinal bacterial collection.</title>
        <authorList>
            <person name="Pauvert C."/>
            <person name="Hitch T.C.A."/>
            <person name="Clavel T."/>
        </authorList>
    </citation>
    <scope>NUCLEOTIDE SEQUENCE [LARGE SCALE GENOMIC DNA]</scope>
    <source>
        <strain evidence="2 3">CLA-JM-H44</strain>
    </source>
</reference>
<dbReference type="Gene3D" id="4.10.860.10">
    <property type="entry name" value="UVR domain"/>
    <property type="match status" value="1"/>
</dbReference>
<feature type="domain" description="UVR" evidence="1">
    <location>
        <begin position="132"/>
        <end position="167"/>
    </location>
</feature>
<sequence length="170" mass="18373">MLCEKCHKNEATTHIKRVINGQASEVYLCADCAAKAGFGSIHSPFSLGLNDLLGSVFGEAAHPQAIPTGGDQVRCSGCGSTFQDIAATGRAGCAKCYDTFYDQLLPSLQRLHGKTRHAGKLPASAGIEAKQRRQLDELRKSLSLAIEKQEFEKAAALRDEIKALEQELKQ</sequence>
<dbReference type="SUPFAM" id="SSF46600">
    <property type="entry name" value="C-terminal UvrC-binding domain of UvrB"/>
    <property type="match status" value="1"/>
</dbReference>
<name>A0ABV1E365_9FIRM</name>
<dbReference type="EMBL" id="JBBMFD010000040">
    <property type="protein sequence ID" value="MEQ2441742.1"/>
    <property type="molecule type" value="Genomic_DNA"/>
</dbReference>
<dbReference type="InterPro" id="IPR025542">
    <property type="entry name" value="YacH"/>
</dbReference>
<accession>A0ABV1E365</accession>